<organism evidence="4 5">
    <name type="scientific">Alicyclobacillus fastidiosus</name>
    <dbReference type="NCBI Taxonomy" id="392011"/>
    <lineage>
        <taxon>Bacteria</taxon>
        <taxon>Bacillati</taxon>
        <taxon>Bacillota</taxon>
        <taxon>Bacilli</taxon>
        <taxon>Bacillales</taxon>
        <taxon>Alicyclobacillaceae</taxon>
        <taxon>Alicyclobacillus</taxon>
    </lineage>
</organism>
<comment type="cofactor">
    <cofactor evidence="1">
        <name>Mg(2+)</name>
        <dbReference type="ChEBI" id="CHEBI:18420"/>
    </cofactor>
</comment>
<gene>
    <name evidence="4" type="ORF">KKP3000_002748</name>
</gene>
<proteinExistence type="predicted"/>
<evidence type="ECO:0000313" key="4">
    <source>
        <dbReference type="EMBL" id="MFB5189476.1"/>
    </source>
</evidence>
<dbReference type="Pfam" id="PF00293">
    <property type="entry name" value="NUDIX"/>
    <property type="match status" value="1"/>
</dbReference>
<evidence type="ECO:0000259" key="3">
    <source>
        <dbReference type="PROSITE" id="PS51462"/>
    </source>
</evidence>
<feature type="domain" description="Nudix hydrolase" evidence="3">
    <location>
        <begin position="1"/>
        <end position="169"/>
    </location>
</feature>
<dbReference type="PANTHER" id="PTHR11839">
    <property type="entry name" value="UDP/ADP-SUGAR PYROPHOSPHATASE"/>
    <property type="match status" value="1"/>
</dbReference>
<keyword evidence="2 4" id="KW-0378">Hydrolase</keyword>
<dbReference type="InterPro" id="IPR000086">
    <property type="entry name" value="NUDIX_hydrolase_dom"/>
</dbReference>
<dbReference type="RefSeq" id="WP_275475459.1">
    <property type="nucleotide sequence ID" value="NZ_CP162940.1"/>
</dbReference>
<dbReference type="PROSITE" id="PS51462">
    <property type="entry name" value="NUDIX"/>
    <property type="match status" value="1"/>
</dbReference>
<dbReference type="GO" id="GO:0016787">
    <property type="term" value="F:hydrolase activity"/>
    <property type="evidence" value="ECO:0007669"/>
    <property type="project" value="UniProtKB-KW"/>
</dbReference>
<dbReference type="SUPFAM" id="SSF55811">
    <property type="entry name" value="Nudix"/>
    <property type="match status" value="1"/>
</dbReference>
<evidence type="ECO:0000313" key="5">
    <source>
        <dbReference type="Proteomes" id="UP001579974"/>
    </source>
</evidence>
<reference evidence="4 5" key="1">
    <citation type="journal article" date="2024" name="Int. J. Mol. Sci.">
        <title>Exploration of Alicyclobacillus spp. Genome in Search of Antibiotic Resistance.</title>
        <authorList>
            <person name="Bucka-Kolendo J."/>
            <person name="Kiousi D.E."/>
            <person name="Dekowska A."/>
            <person name="Mikolajczuk-Szczyrba A."/>
            <person name="Karadedos D.M."/>
            <person name="Michael P."/>
            <person name="Galanis A."/>
            <person name="Sokolowska B."/>
        </authorList>
    </citation>
    <scope>NUCLEOTIDE SEQUENCE [LARGE SCALE GENOMIC DNA]</scope>
    <source>
        <strain evidence="4 5">KKP 3000</strain>
    </source>
</reference>
<dbReference type="PANTHER" id="PTHR11839:SF18">
    <property type="entry name" value="NUDIX HYDROLASE DOMAIN-CONTAINING PROTEIN"/>
    <property type="match status" value="1"/>
</dbReference>
<keyword evidence="5" id="KW-1185">Reference proteome</keyword>
<name>A0ABV5AB99_9BACL</name>
<protein>
    <submittedName>
        <fullName evidence="4">NUDIX hydrolase</fullName>
        <ecNumber evidence="4">3.6.-.-</ecNumber>
    </submittedName>
</protein>
<sequence>MEKRSNWTITHSEVKYRNPWIQVIEHQVIRPDGHAGIYGVLDAGNNAGTVAIDENLDVVLLDEFIFPLNSVTPQIPSGQFREEAPLDAAKRELLEETGIMAATWAQLGTFYMSGGISTQEGHLFLAMDLSYGKSQLEGTEQLSMRKIPLQDAVEMCLSAEIKDSVSVIGILRAAEHLRRKGLFR</sequence>
<dbReference type="InterPro" id="IPR015797">
    <property type="entry name" value="NUDIX_hydrolase-like_dom_sf"/>
</dbReference>
<dbReference type="EMBL" id="JBDXSU010000003">
    <property type="protein sequence ID" value="MFB5189476.1"/>
    <property type="molecule type" value="Genomic_DNA"/>
</dbReference>
<dbReference type="Proteomes" id="UP001579974">
    <property type="component" value="Unassembled WGS sequence"/>
</dbReference>
<dbReference type="EC" id="3.6.-.-" evidence="4"/>
<evidence type="ECO:0000256" key="2">
    <source>
        <dbReference type="ARBA" id="ARBA00022801"/>
    </source>
</evidence>
<dbReference type="Gene3D" id="3.90.79.10">
    <property type="entry name" value="Nucleoside Triphosphate Pyrophosphohydrolase"/>
    <property type="match status" value="1"/>
</dbReference>
<evidence type="ECO:0000256" key="1">
    <source>
        <dbReference type="ARBA" id="ARBA00001946"/>
    </source>
</evidence>
<accession>A0ABV5AB99</accession>
<comment type="caution">
    <text evidence="4">The sequence shown here is derived from an EMBL/GenBank/DDBJ whole genome shotgun (WGS) entry which is preliminary data.</text>
</comment>